<gene>
    <name evidence="2" type="ORF">RM479_15685</name>
</gene>
<keyword evidence="1" id="KW-0732">Signal</keyword>
<evidence type="ECO:0000256" key="1">
    <source>
        <dbReference type="SAM" id="SignalP"/>
    </source>
</evidence>
<protein>
    <submittedName>
        <fullName evidence="2">Uncharacterized protein</fullName>
    </submittedName>
</protein>
<name>A0ABU2MAZ8_9ACTN</name>
<reference evidence="3" key="1">
    <citation type="submission" date="2023-07" db="EMBL/GenBank/DDBJ databases">
        <title>30 novel species of actinomycetes from the DSMZ collection.</title>
        <authorList>
            <person name="Nouioui I."/>
        </authorList>
    </citation>
    <scope>NUCLEOTIDE SEQUENCE [LARGE SCALE GENOMIC DNA]</scope>
    <source>
        <strain evidence="3">DSM 44743</strain>
    </source>
</reference>
<proteinExistence type="predicted"/>
<organism evidence="2 3">
    <name type="scientific">Nocardiopsis lambiniae</name>
    <dbReference type="NCBI Taxonomy" id="3075539"/>
    <lineage>
        <taxon>Bacteria</taxon>
        <taxon>Bacillati</taxon>
        <taxon>Actinomycetota</taxon>
        <taxon>Actinomycetes</taxon>
        <taxon>Streptosporangiales</taxon>
        <taxon>Nocardiopsidaceae</taxon>
        <taxon>Nocardiopsis</taxon>
    </lineage>
</organism>
<accession>A0ABU2MAZ8</accession>
<feature type="chain" id="PRO_5047218974" evidence="1">
    <location>
        <begin position="32"/>
        <end position="437"/>
    </location>
</feature>
<comment type="caution">
    <text evidence="2">The sequence shown here is derived from an EMBL/GenBank/DDBJ whole genome shotgun (WGS) entry which is preliminary data.</text>
</comment>
<evidence type="ECO:0000313" key="3">
    <source>
        <dbReference type="Proteomes" id="UP001183390"/>
    </source>
</evidence>
<dbReference type="Proteomes" id="UP001183390">
    <property type="component" value="Unassembled WGS sequence"/>
</dbReference>
<keyword evidence="3" id="KW-1185">Reference proteome</keyword>
<dbReference type="EMBL" id="JAVREP010000009">
    <property type="protein sequence ID" value="MDT0329853.1"/>
    <property type="molecule type" value="Genomic_DNA"/>
</dbReference>
<sequence>MYTTARTSAKTLLVAAGAAGFIAFGSGIAGADTLGGVTDGLPLNDLGGQLPAVLTEGIGSPVGDLAKVQPGTISAAPDVQHNSAPVTGSPLGASTSELAPVFDAVEGSGVTDALPAGVPTVPQSGAVTPVTDALTDSLPADAPVALDGNSTDLGLDAVTGSLPVDVPTVPQSDPLGGAVGGLGLLDGLGLGTGGLLPLSAPTVPQSDPLGGAVGGLGLLDGLGGLGLLDAVGPNTGGALPLSHPAQSPLSMEGVAGQLDGTVNELGAAVGRGTHETGAGLTDLDAADLGAVVPMNGPVLPVTGQNTDLSGGAADIVSDLVLGSDAVTLPQSAPVGGLPELYLTDDLPIADALPVDGVLPQAAPDDTLSELPAVVLGDDAAVLVEDAAANDLLALPAPTDLPATLPATDSVGGDLVGVNGLPALGEPTVADAPIGDLV</sequence>
<feature type="signal peptide" evidence="1">
    <location>
        <begin position="1"/>
        <end position="31"/>
    </location>
</feature>
<dbReference type="RefSeq" id="WP_311512458.1">
    <property type="nucleotide sequence ID" value="NZ_JAVREP010000009.1"/>
</dbReference>
<evidence type="ECO:0000313" key="2">
    <source>
        <dbReference type="EMBL" id="MDT0329853.1"/>
    </source>
</evidence>